<name>L0DDQ1_SINAD</name>
<evidence type="ECO:0000259" key="1">
    <source>
        <dbReference type="Pfam" id="PF11984"/>
    </source>
</evidence>
<evidence type="ECO:0000313" key="2">
    <source>
        <dbReference type="EMBL" id="AGA26796.1"/>
    </source>
</evidence>
<dbReference type="EMBL" id="CP003364">
    <property type="protein sequence ID" value="AGA26796.1"/>
    <property type="molecule type" value="Genomic_DNA"/>
</dbReference>
<evidence type="ECO:0000313" key="3">
    <source>
        <dbReference type="Proteomes" id="UP000010798"/>
    </source>
</evidence>
<dbReference type="InterPro" id="IPR014263">
    <property type="entry name" value="Methanolan_biosynth_EpsI"/>
</dbReference>
<dbReference type="eggNOG" id="ENOG5033C49">
    <property type="taxonomic scope" value="Bacteria"/>
</dbReference>
<dbReference type="KEGG" id="saci:Sinac_2487"/>
<accession>L0DDQ1</accession>
<sequence length="223" mass="24923">MLRSLPMTIALALVISAGVVHGRWTHRWTVSHAIEDAAARLDRVPLTLGDWQGEPMELDRKQLALGEIAGYIARRYVNRLNQDTVTVLLVCGSPGPISVHTPDVCYVGAGFELSGEAGLFSVPRESSFPRAEFRNALLQKPSVHWPTYLRILWSWSAVGPWEVPDNPRLAFASRQVLYKLYVIRQPTSADEPVEDDPSPRFLRILLPELERVLFGSTSRGSPK</sequence>
<keyword evidence="3" id="KW-1185">Reference proteome</keyword>
<organism evidence="2 3">
    <name type="scientific">Singulisphaera acidiphila (strain ATCC BAA-1392 / DSM 18658 / VKM B-2454 / MOB10)</name>
    <dbReference type="NCBI Taxonomy" id="886293"/>
    <lineage>
        <taxon>Bacteria</taxon>
        <taxon>Pseudomonadati</taxon>
        <taxon>Planctomycetota</taxon>
        <taxon>Planctomycetia</taxon>
        <taxon>Isosphaerales</taxon>
        <taxon>Isosphaeraceae</taxon>
        <taxon>Singulisphaera</taxon>
    </lineage>
</organism>
<proteinExistence type="predicted"/>
<dbReference type="Proteomes" id="UP000010798">
    <property type="component" value="Chromosome"/>
</dbReference>
<feature type="domain" description="Methanolan biosynthesis EpsI" evidence="1">
    <location>
        <begin position="10"/>
        <end position="141"/>
    </location>
</feature>
<gene>
    <name evidence="2" type="ordered locus">Sinac_2487</name>
</gene>
<dbReference type="AlphaFoldDB" id="L0DDQ1"/>
<dbReference type="STRING" id="886293.Sinac_2487"/>
<protein>
    <recommendedName>
        <fullName evidence="1">Methanolan biosynthesis EpsI domain-containing protein</fullName>
    </recommendedName>
</protein>
<dbReference type="OrthoDB" id="288208at2"/>
<dbReference type="Pfam" id="PF11984">
    <property type="entry name" value="DUF3485"/>
    <property type="match status" value="1"/>
</dbReference>
<reference evidence="2 3" key="1">
    <citation type="submission" date="2012-02" db="EMBL/GenBank/DDBJ databases">
        <title>Complete sequence of chromosome of Singulisphaera acidiphila DSM 18658.</title>
        <authorList>
            <consortium name="US DOE Joint Genome Institute (JGI-PGF)"/>
            <person name="Lucas S."/>
            <person name="Copeland A."/>
            <person name="Lapidus A."/>
            <person name="Glavina del Rio T."/>
            <person name="Dalin E."/>
            <person name="Tice H."/>
            <person name="Bruce D."/>
            <person name="Goodwin L."/>
            <person name="Pitluck S."/>
            <person name="Peters L."/>
            <person name="Ovchinnikova G."/>
            <person name="Chertkov O."/>
            <person name="Kyrpides N."/>
            <person name="Mavromatis K."/>
            <person name="Ivanova N."/>
            <person name="Brettin T."/>
            <person name="Detter J.C."/>
            <person name="Han C."/>
            <person name="Larimer F."/>
            <person name="Land M."/>
            <person name="Hauser L."/>
            <person name="Markowitz V."/>
            <person name="Cheng J.-F."/>
            <person name="Hugenholtz P."/>
            <person name="Woyke T."/>
            <person name="Wu D."/>
            <person name="Tindall B."/>
            <person name="Pomrenke H."/>
            <person name="Brambilla E."/>
            <person name="Klenk H.-P."/>
            <person name="Eisen J.A."/>
        </authorList>
    </citation>
    <scope>NUCLEOTIDE SEQUENCE [LARGE SCALE GENOMIC DNA]</scope>
    <source>
        <strain evidence="3">ATCC BAA-1392 / DSM 18658 / VKM B-2454 / MOB10</strain>
    </source>
</reference>
<dbReference type="HOGENOM" id="CLU_1239453_0_0_0"/>